<dbReference type="EMBL" id="LIYD01000005">
    <property type="protein sequence ID" value="KOS06048.1"/>
    <property type="molecule type" value="Genomic_DNA"/>
</dbReference>
<keyword evidence="2" id="KW-1015">Disulfide bond</keyword>
<name>A0A0M8MI53_9FLAO</name>
<accession>A0A0M8MI53</accession>
<dbReference type="STRING" id="1202724.AM493_08345"/>
<gene>
    <name evidence="5" type="ORF">AM493_08345</name>
</gene>
<dbReference type="PROSITE" id="PS51257">
    <property type="entry name" value="PROKAR_LIPOPROTEIN"/>
    <property type="match status" value="1"/>
</dbReference>
<dbReference type="Proteomes" id="UP000037755">
    <property type="component" value="Unassembled WGS sequence"/>
</dbReference>
<feature type="chain" id="PRO_5005818423" description="LamG-like jellyroll fold domain-containing protein" evidence="3">
    <location>
        <begin position="21"/>
        <end position="259"/>
    </location>
</feature>
<dbReference type="GO" id="GO:0004553">
    <property type="term" value="F:hydrolase activity, hydrolyzing O-glycosyl compounds"/>
    <property type="evidence" value="ECO:0007669"/>
    <property type="project" value="UniProtKB-ARBA"/>
</dbReference>
<dbReference type="RefSeq" id="WP_054407531.1">
    <property type="nucleotide sequence ID" value="NZ_FOYA01000007.1"/>
</dbReference>
<dbReference type="AlphaFoldDB" id="A0A0M8MI53"/>
<evidence type="ECO:0000256" key="2">
    <source>
        <dbReference type="ARBA" id="ARBA00023157"/>
    </source>
</evidence>
<reference evidence="5 6" key="1">
    <citation type="submission" date="2015-08" db="EMBL/GenBank/DDBJ databases">
        <title>Whole genome sequence of Flavobacterium akiainvivens IK-1T, from decaying Wikstroemia oahuensis, an endemic Hawaiian shrub.</title>
        <authorList>
            <person name="Wan X."/>
            <person name="Hou S."/>
            <person name="Saito J."/>
            <person name="Donachie S."/>
        </authorList>
    </citation>
    <scope>NUCLEOTIDE SEQUENCE [LARGE SCALE GENOMIC DNA]</scope>
    <source>
        <strain evidence="5 6">IK-1</strain>
    </source>
</reference>
<feature type="domain" description="LamG-like jellyroll fold" evidence="4">
    <location>
        <begin position="106"/>
        <end position="246"/>
    </location>
</feature>
<evidence type="ECO:0000256" key="3">
    <source>
        <dbReference type="SAM" id="SignalP"/>
    </source>
</evidence>
<dbReference type="GO" id="GO:0005975">
    <property type="term" value="P:carbohydrate metabolic process"/>
    <property type="evidence" value="ECO:0007669"/>
    <property type="project" value="UniProtKB-ARBA"/>
</dbReference>
<evidence type="ECO:0000259" key="4">
    <source>
        <dbReference type="SMART" id="SM00560"/>
    </source>
</evidence>
<dbReference type="PANTHER" id="PTHR47635">
    <property type="entry name" value="CUB DOMAIN-CONTAINING PROTEIN"/>
    <property type="match status" value="1"/>
</dbReference>
<comment type="caution">
    <text evidence="5">The sequence shown here is derived from an EMBL/GenBank/DDBJ whole genome shotgun (WGS) entry which is preliminary data.</text>
</comment>
<proteinExistence type="predicted"/>
<evidence type="ECO:0000313" key="6">
    <source>
        <dbReference type="Proteomes" id="UP000037755"/>
    </source>
</evidence>
<keyword evidence="1 3" id="KW-0732">Signal</keyword>
<dbReference type="PATRIC" id="fig|1202724.3.peg.1735"/>
<organism evidence="5 6">
    <name type="scientific">Flavobacterium akiainvivens</name>
    <dbReference type="NCBI Taxonomy" id="1202724"/>
    <lineage>
        <taxon>Bacteria</taxon>
        <taxon>Pseudomonadati</taxon>
        <taxon>Bacteroidota</taxon>
        <taxon>Flavobacteriia</taxon>
        <taxon>Flavobacteriales</taxon>
        <taxon>Flavobacteriaceae</taxon>
        <taxon>Flavobacterium</taxon>
    </lineage>
</organism>
<evidence type="ECO:0000313" key="5">
    <source>
        <dbReference type="EMBL" id="KOS06048.1"/>
    </source>
</evidence>
<dbReference type="InterPro" id="IPR006558">
    <property type="entry name" value="LamG-like"/>
</dbReference>
<evidence type="ECO:0000256" key="1">
    <source>
        <dbReference type="ARBA" id="ARBA00022729"/>
    </source>
</evidence>
<dbReference type="InterPro" id="IPR013320">
    <property type="entry name" value="ConA-like_dom_sf"/>
</dbReference>
<dbReference type="Pfam" id="PF13385">
    <property type="entry name" value="Laminin_G_3"/>
    <property type="match status" value="1"/>
</dbReference>
<feature type="signal peptide" evidence="3">
    <location>
        <begin position="1"/>
        <end position="20"/>
    </location>
</feature>
<keyword evidence="6" id="KW-1185">Reference proteome</keyword>
<dbReference type="Gene3D" id="2.60.120.200">
    <property type="match status" value="1"/>
</dbReference>
<dbReference type="OrthoDB" id="832379at2"/>
<dbReference type="PANTHER" id="PTHR47635:SF2">
    <property type="entry name" value="LAMG-LIKE JELLYROLL FOLD DOMAIN-CONTAINING PROTEIN"/>
    <property type="match status" value="1"/>
</dbReference>
<dbReference type="SUPFAM" id="SSF49899">
    <property type="entry name" value="Concanavalin A-like lectins/glucanases"/>
    <property type="match status" value="1"/>
</dbReference>
<protein>
    <recommendedName>
        <fullName evidence="4">LamG-like jellyroll fold domain-containing protein</fullName>
    </recommendedName>
</protein>
<dbReference type="SMART" id="SM00560">
    <property type="entry name" value="LamGL"/>
    <property type="match status" value="1"/>
</dbReference>
<sequence>MKKKIRFVVLSAAFAGAVFVSCSDDDSAPVQQSSCIPTALQDGLVTAYTFGSGNLLDAAGSANLTLAGGVQPGADRDGNPQCAFVFDGTDTSFLSTQSVAALDGLTELSVSLWYKPDAVSGGAYQSLIATNGGIGYPYQSGFWSVNTYDCLRATFSTGNNGAWDEMQSENFDCDAEVQARAGVWHYLTATYSQADGEIAIYRNGVLQETSNLGTVAPAAVTSLFIGKGFKGTIDDVAIYNKVLTQAEITGLFELDACCE</sequence>